<feature type="compositionally biased region" description="Basic and acidic residues" evidence="1">
    <location>
        <begin position="30"/>
        <end position="40"/>
    </location>
</feature>
<dbReference type="InterPro" id="IPR006018">
    <property type="entry name" value="Caldesmon_LSP"/>
</dbReference>
<dbReference type="Ensembl" id="ENSLACT00000025919.1">
    <property type="protein sequence ID" value="ENSLACP00000023601.1"/>
    <property type="gene ID" value="ENSLACG00000022579.1"/>
</dbReference>
<dbReference type="PANTHER" id="PTHR18949">
    <property type="entry name" value="CALDESMON"/>
    <property type="match status" value="1"/>
</dbReference>
<gene>
    <name evidence="2" type="primary">LSP1</name>
</gene>
<reference evidence="2" key="3">
    <citation type="submission" date="2025-09" db="UniProtKB">
        <authorList>
            <consortium name="Ensembl"/>
        </authorList>
    </citation>
    <scope>IDENTIFICATION</scope>
</reference>
<name>M3XLJ5_LATCH</name>
<dbReference type="Pfam" id="PF02029">
    <property type="entry name" value="Caldesmon"/>
    <property type="match status" value="1"/>
</dbReference>
<organism evidence="2 3">
    <name type="scientific">Latimeria chalumnae</name>
    <name type="common">Coelacanth</name>
    <dbReference type="NCBI Taxonomy" id="7897"/>
    <lineage>
        <taxon>Eukaryota</taxon>
        <taxon>Metazoa</taxon>
        <taxon>Chordata</taxon>
        <taxon>Craniata</taxon>
        <taxon>Vertebrata</taxon>
        <taxon>Euteleostomi</taxon>
        <taxon>Coelacanthiformes</taxon>
        <taxon>Coelacanthidae</taxon>
        <taxon>Latimeria</taxon>
    </lineage>
</organism>
<dbReference type="STRING" id="7897.ENSLACP00000023601"/>
<dbReference type="InterPro" id="IPR002211">
    <property type="entry name" value="Lymphspecific"/>
</dbReference>
<sequence>MGPFFKDYFFPLKLSLCYLQEEKRQMKEDIERRRMEAAEKRQKKLSTSGSEGDEPFCPLSPRSPTFKVEKEDGVLAESIHSISEITESLNRSVKKSNSIKKSQPSPVYISKLDNRLEQYTHAVENASKLVKQTSLDIPSGTEAVATKKNLWEAGEVSSSTSSKSTPCKDVMSGDVLSKKNLWEIKGESSSAAKPGSVLQNTPTGKKYKFVLMGHGKYEKVLIDDSEAFLNTPGK</sequence>
<dbReference type="GO" id="GO:0003779">
    <property type="term" value="F:actin binding"/>
    <property type="evidence" value="ECO:0007669"/>
    <property type="project" value="InterPro"/>
</dbReference>
<evidence type="ECO:0000256" key="1">
    <source>
        <dbReference type="SAM" id="MobiDB-lite"/>
    </source>
</evidence>
<dbReference type="PRINTS" id="PR01083">
    <property type="entry name" value="LYMPHSPCIFIC"/>
</dbReference>
<keyword evidence="3" id="KW-1185">Reference proteome</keyword>
<dbReference type="Bgee" id="ENSLACG00000022579">
    <property type="expression patterns" value="Expressed in pelvic fin and 6 other cell types or tissues"/>
</dbReference>
<proteinExistence type="predicted"/>
<dbReference type="InParanoid" id="M3XLJ5"/>
<accession>M3XLJ5</accession>
<dbReference type="HOGENOM" id="CLU_1017530_0_0_1"/>
<evidence type="ECO:0000313" key="3">
    <source>
        <dbReference type="Proteomes" id="UP000008672"/>
    </source>
</evidence>
<dbReference type="EMBL" id="AFYH01151553">
    <property type="status" value="NOT_ANNOTATED_CDS"/>
    <property type="molecule type" value="Genomic_DNA"/>
</dbReference>
<reference evidence="2" key="2">
    <citation type="submission" date="2025-08" db="UniProtKB">
        <authorList>
            <consortium name="Ensembl"/>
        </authorList>
    </citation>
    <scope>IDENTIFICATION</scope>
</reference>
<evidence type="ECO:0000313" key="2">
    <source>
        <dbReference type="Ensembl" id="ENSLACP00000023601.1"/>
    </source>
</evidence>
<dbReference type="eggNOG" id="KOG3656">
    <property type="taxonomic scope" value="Eukaryota"/>
</dbReference>
<feature type="region of interest" description="Disordered" evidence="1">
    <location>
        <begin position="30"/>
        <end position="65"/>
    </location>
</feature>
<dbReference type="Proteomes" id="UP000008672">
    <property type="component" value="Unassembled WGS sequence"/>
</dbReference>
<dbReference type="FunCoup" id="M3XLJ5">
    <property type="interactions" value="150"/>
</dbReference>
<dbReference type="GeneTree" id="ENSGT00940000153901"/>
<dbReference type="AlphaFoldDB" id="M3XLJ5"/>
<dbReference type="GO" id="GO:0007165">
    <property type="term" value="P:signal transduction"/>
    <property type="evidence" value="ECO:0007669"/>
    <property type="project" value="InterPro"/>
</dbReference>
<reference evidence="3" key="1">
    <citation type="submission" date="2011-08" db="EMBL/GenBank/DDBJ databases">
        <title>The draft genome of Latimeria chalumnae.</title>
        <authorList>
            <person name="Di Palma F."/>
            <person name="Alfoldi J."/>
            <person name="Johnson J."/>
            <person name="Berlin A."/>
            <person name="Gnerre S."/>
            <person name="Jaffe D."/>
            <person name="MacCallum I."/>
            <person name="Young S."/>
            <person name="Walker B.J."/>
            <person name="Lander E."/>
            <person name="Lindblad-Toh K."/>
        </authorList>
    </citation>
    <scope>NUCLEOTIDE SEQUENCE [LARGE SCALE GENOMIC DNA]</scope>
    <source>
        <strain evidence="3">Wild caught</strain>
    </source>
</reference>
<protein>
    <submittedName>
        <fullName evidence="2">Lymphocyte specific protein 1</fullName>
    </submittedName>
</protein>
<dbReference type="PANTHER" id="PTHR18949:SF1">
    <property type="entry name" value="LYMPHOCYTE-SPECIFIC PROTEIN 1"/>
    <property type="match status" value="1"/>
</dbReference>
<dbReference type="EMBL" id="AFYH01151554">
    <property type="status" value="NOT_ANNOTATED_CDS"/>
    <property type="molecule type" value="Genomic_DNA"/>
</dbReference>